<dbReference type="GO" id="GO:0160148">
    <property type="term" value="F:tRNA pseudouridine(55) synthase activity"/>
    <property type="evidence" value="ECO:0007669"/>
    <property type="project" value="UniProtKB-EC"/>
</dbReference>
<dbReference type="Proteomes" id="UP000232222">
    <property type="component" value="Chromosome"/>
</dbReference>
<keyword evidence="4 5" id="KW-0413">Isomerase</keyword>
<dbReference type="InterPro" id="IPR014780">
    <property type="entry name" value="tRNA_psdUridine_synth_TruB"/>
</dbReference>
<evidence type="ECO:0000256" key="2">
    <source>
        <dbReference type="ARBA" id="ARBA00005642"/>
    </source>
</evidence>
<dbReference type="PANTHER" id="PTHR13767">
    <property type="entry name" value="TRNA-PSEUDOURIDINE SYNTHASE"/>
    <property type="match status" value="1"/>
</dbReference>
<dbReference type="Pfam" id="PF16198">
    <property type="entry name" value="TruB_C_2"/>
    <property type="match status" value="1"/>
</dbReference>
<reference evidence="6 7" key="1">
    <citation type="submission" date="2017-11" db="EMBL/GenBank/DDBJ databases">
        <title>Genome sequence of Entomoplasma freundtii BARC 318 (ATCC 51999).</title>
        <authorList>
            <person name="Lo W.-S."/>
            <person name="Gasparich G.E."/>
            <person name="Kuo C.-H."/>
        </authorList>
    </citation>
    <scope>NUCLEOTIDE SEQUENCE [LARGE SCALE GENOMIC DNA]</scope>
    <source>
        <strain evidence="6 7">BARC 318</strain>
    </source>
</reference>
<dbReference type="RefSeq" id="WP_198507952.1">
    <property type="nucleotide sequence ID" value="NZ_CP024962.1"/>
</dbReference>
<dbReference type="EMBL" id="CP024962">
    <property type="protein sequence ID" value="ATZ16476.1"/>
    <property type="molecule type" value="Genomic_DNA"/>
</dbReference>
<dbReference type="Pfam" id="PF01509">
    <property type="entry name" value="TruB_N"/>
    <property type="match status" value="1"/>
</dbReference>
<proteinExistence type="inferred from homology"/>
<dbReference type="PANTHER" id="PTHR13767:SF2">
    <property type="entry name" value="PSEUDOURIDYLATE SYNTHASE TRUB1"/>
    <property type="match status" value="1"/>
</dbReference>
<comment type="catalytic activity">
    <reaction evidence="1 5">
        <text>uridine(55) in tRNA = pseudouridine(55) in tRNA</text>
        <dbReference type="Rhea" id="RHEA:42532"/>
        <dbReference type="Rhea" id="RHEA-COMP:10101"/>
        <dbReference type="Rhea" id="RHEA-COMP:10102"/>
        <dbReference type="ChEBI" id="CHEBI:65314"/>
        <dbReference type="ChEBI" id="CHEBI:65315"/>
        <dbReference type="EC" id="5.4.99.25"/>
    </reaction>
</comment>
<evidence type="ECO:0000256" key="3">
    <source>
        <dbReference type="ARBA" id="ARBA00022694"/>
    </source>
</evidence>
<dbReference type="InterPro" id="IPR020103">
    <property type="entry name" value="PsdUridine_synth_cat_dom_sf"/>
</dbReference>
<evidence type="ECO:0000313" key="7">
    <source>
        <dbReference type="Proteomes" id="UP000232222"/>
    </source>
</evidence>
<protein>
    <recommendedName>
        <fullName evidence="5">tRNA pseudouridine synthase B</fullName>
        <ecNumber evidence="5">5.4.99.25</ecNumber>
    </recommendedName>
    <alternativeName>
        <fullName evidence="5">tRNA pseudouridine(55) synthase</fullName>
        <shortName evidence="5">Psi55 synthase</shortName>
    </alternativeName>
    <alternativeName>
        <fullName evidence="5">tRNA pseudouridylate synthase</fullName>
    </alternativeName>
    <alternativeName>
        <fullName evidence="5">tRNA-uridine isomerase</fullName>
    </alternativeName>
</protein>
<dbReference type="GO" id="GO:0031119">
    <property type="term" value="P:tRNA pseudouridine synthesis"/>
    <property type="evidence" value="ECO:0007669"/>
    <property type="project" value="UniProtKB-UniRule"/>
</dbReference>
<dbReference type="AlphaFoldDB" id="A0A2K8NSE3"/>
<keyword evidence="7" id="KW-1185">Reference proteome</keyword>
<evidence type="ECO:0000256" key="4">
    <source>
        <dbReference type="ARBA" id="ARBA00023235"/>
    </source>
</evidence>
<feature type="active site" description="Nucleophile" evidence="5">
    <location>
        <position position="40"/>
    </location>
</feature>
<dbReference type="HAMAP" id="MF_01080">
    <property type="entry name" value="TruB_bact"/>
    <property type="match status" value="1"/>
</dbReference>
<gene>
    <name evidence="5 6" type="primary">truB</name>
    <name evidence="6" type="ORF">EFREU_v1c04500</name>
</gene>
<dbReference type="Gene3D" id="3.30.2350.10">
    <property type="entry name" value="Pseudouridine synthase"/>
    <property type="match status" value="1"/>
</dbReference>
<dbReference type="InterPro" id="IPR032819">
    <property type="entry name" value="TruB_C"/>
</dbReference>
<name>A0A2K8NSE3_9MOLU</name>
<dbReference type="KEGG" id="efr:EFREU_v1c04500"/>
<accession>A0A2K8NSE3</accession>
<comment type="similarity">
    <text evidence="2 5">Belongs to the pseudouridine synthase TruB family. Type 1 subfamily.</text>
</comment>
<dbReference type="CDD" id="cd02573">
    <property type="entry name" value="PseudoU_synth_EcTruB"/>
    <property type="match status" value="1"/>
</dbReference>
<evidence type="ECO:0000256" key="1">
    <source>
        <dbReference type="ARBA" id="ARBA00000385"/>
    </source>
</evidence>
<dbReference type="NCBIfam" id="TIGR00431">
    <property type="entry name" value="TruB"/>
    <property type="match status" value="1"/>
</dbReference>
<dbReference type="EC" id="5.4.99.25" evidence="5"/>
<sequence>MKHDGIFVVDKPVGLSTNAVIQTIKRNLKIKKVGHAGTLDPLASGVVICLVNEATKLSNFLLQADKSYLVTMKLFEGTDTYDAEGKTIQQDEPFFISEQEIKNVFQTFDGLTYNQTPPIYSAIKVNGKKLYDYARQEQEVEIKQRQVTIKSLKLVDITPMTITFETNVSKGTYIRSLVVDIAKALNTTAHVTSLRRLSSGPFNISEAVSLETINWSDLLDLTTALTQSGQSIKIAPNVTKVRQGQKIIMPNSQEDLVFLSDPAGRLLACYERSGNKGESDVFVCKRGLNLEE</sequence>
<dbReference type="InterPro" id="IPR002501">
    <property type="entry name" value="PsdUridine_synth_N"/>
</dbReference>
<keyword evidence="3 5" id="KW-0819">tRNA processing</keyword>
<evidence type="ECO:0000256" key="5">
    <source>
        <dbReference type="HAMAP-Rule" id="MF_01080"/>
    </source>
</evidence>
<evidence type="ECO:0000313" key="6">
    <source>
        <dbReference type="EMBL" id="ATZ16476.1"/>
    </source>
</evidence>
<comment type="function">
    <text evidence="5">Responsible for synthesis of pseudouridine from uracil-55 in the psi GC loop of transfer RNAs.</text>
</comment>
<dbReference type="SUPFAM" id="SSF55120">
    <property type="entry name" value="Pseudouridine synthase"/>
    <property type="match status" value="1"/>
</dbReference>
<dbReference type="GO" id="GO:0003723">
    <property type="term" value="F:RNA binding"/>
    <property type="evidence" value="ECO:0007669"/>
    <property type="project" value="InterPro"/>
</dbReference>
<dbReference type="GO" id="GO:1990481">
    <property type="term" value="P:mRNA pseudouridine synthesis"/>
    <property type="evidence" value="ECO:0007669"/>
    <property type="project" value="TreeGrafter"/>
</dbReference>
<organism evidence="6 7">
    <name type="scientific">Entomoplasma freundtii</name>
    <dbReference type="NCBI Taxonomy" id="74700"/>
    <lineage>
        <taxon>Bacteria</taxon>
        <taxon>Bacillati</taxon>
        <taxon>Mycoplasmatota</taxon>
        <taxon>Mollicutes</taxon>
        <taxon>Entomoplasmatales</taxon>
        <taxon>Entomoplasmataceae</taxon>
        <taxon>Entomoplasma</taxon>
    </lineage>
</organism>